<dbReference type="Proteomes" id="UP000193623">
    <property type="component" value="Unassembled WGS sequence"/>
</dbReference>
<sequence length="32" mass="3625">MNRTVKLPRGADHFNSNLGLDRKVVETNLTDL</sequence>
<dbReference type="EMBL" id="FWFT01000002">
    <property type="protein sequence ID" value="SLN31631.1"/>
    <property type="molecule type" value="Genomic_DNA"/>
</dbReference>
<accession>A0A1Y5S4Q2</accession>
<name>A0A1Y5S4Q2_9RHOB</name>
<evidence type="ECO:0000313" key="1">
    <source>
        <dbReference type="EMBL" id="SLN31631.1"/>
    </source>
</evidence>
<reference evidence="1 2" key="1">
    <citation type="submission" date="2017-03" db="EMBL/GenBank/DDBJ databases">
        <authorList>
            <person name="Afonso C.L."/>
            <person name="Miller P.J."/>
            <person name="Scott M.A."/>
            <person name="Spackman E."/>
            <person name="Goraichik I."/>
            <person name="Dimitrov K.M."/>
            <person name="Suarez D.L."/>
            <person name="Swayne D.E."/>
        </authorList>
    </citation>
    <scope>NUCLEOTIDE SEQUENCE [LARGE SCALE GENOMIC DNA]</scope>
    <source>
        <strain evidence="1 2">CECT 8397</strain>
    </source>
</reference>
<gene>
    <name evidence="1" type="ORF">PSJ8397_01467</name>
</gene>
<dbReference type="AlphaFoldDB" id="A0A1Y5S4Q2"/>
<protein>
    <submittedName>
        <fullName evidence="1">Uncharacterized protein</fullName>
    </submittedName>
</protein>
<evidence type="ECO:0000313" key="2">
    <source>
        <dbReference type="Proteomes" id="UP000193623"/>
    </source>
</evidence>
<keyword evidence="2" id="KW-1185">Reference proteome</keyword>
<proteinExistence type="predicted"/>
<organism evidence="1 2">
    <name type="scientific">Pseudooctadecabacter jejudonensis</name>
    <dbReference type="NCBI Taxonomy" id="1391910"/>
    <lineage>
        <taxon>Bacteria</taxon>
        <taxon>Pseudomonadati</taxon>
        <taxon>Pseudomonadota</taxon>
        <taxon>Alphaproteobacteria</taxon>
        <taxon>Rhodobacterales</taxon>
        <taxon>Paracoccaceae</taxon>
        <taxon>Pseudooctadecabacter</taxon>
    </lineage>
</organism>